<feature type="compositionally biased region" description="Polar residues" evidence="2">
    <location>
        <begin position="9"/>
        <end position="19"/>
    </location>
</feature>
<dbReference type="OrthoDB" id="3553547at2759"/>
<feature type="compositionally biased region" description="Low complexity" evidence="2">
    <location>
        <begin position="146"/>
        <end position="163"/>
    </location>
</feature>
<feature type="compositionally biased region" description="Polar residues" evidence="2">
    <location>
        <begin position="27"/>
        <end position="47"/>
    </location>
</feature>
<dbReference type="Proteomes" id="UP000730481">
    <property type="component" value="Unassembled WGS sequence"/>
</dbReference>
<feature type="compositionally biased region" description="Polar residues" evidence="2">
    <location>
        <begin position="261"/>
        <end position="280"/>
    </location>
</feature>
<evidence type="ECO:0000256" key="1">
    <source>
        <dbReference type="SAM" id="Coils"/>
    </source>
</evidence>
<name>A0A9P5DNS9_9HYPO</name>
<evidence type="ECO:0000313" key="4">
    <source>
        <dbReference type="Proteomes" id="UP000730481"/>
    </source>
</evidence>
<comment type="caution">
    <text evidence="3">The sequence shown here is derived from an EMBL/GenBank/DDBJ whole genome shotgun (WGS) entry which is preliminary data.</text>
</comment>
<feature type="region of interest" description="Disordered" evidence="2">
    <location>
        <begin position="261"/>
        <end position="281"/>
    </location>
</feature>
<gene>
    <name evidence="3" type="ORF">FBEOM_13354</name>
</gene>
<reference evidence="3" key="2">
    <citation type="submission" date="2020-02" db="EMBL/GenBank/DDBJ databases">
        <title>Identification and distribution of gene clusters putatively required for synthesis of sphingolipid metabolism inhibitors in phylogenetically diverse species of the filamentous fungus Fusarium.</title>
        <authorList>
            <person name="Kim H.-S."/>
            <person name="Busman M."/>
            <person name="Brown D.W."/>
            <person name="Divon H."/>
            <person name="Uhlig S."/>
            <person name="Proctor R.H."/>
        </authorList>
    </citation>
    <scope>NUCLEOTIDE SEQUENCE</scope>
    <source>
        <strain evidence="3">NRRL 25174</strain>
    </source>
</reference>
<feature type="compositionally biased region" description="Polar residues" evidence="2">
    <location>
        <begin position="315"/>
        <end position="330"/>
    </location>
</feature>
<feature type="compositionally biased region" description="Basic and acidic residues" evidence="2">
    <location>
        <begin position="59"/>
        <end position="71"/>
    </location>
</feature>
<feature type="compositionally biased region" description="Low complexity" evidence="2">
    <location>
        <begin position="181"/>
        <end position="201"/>
    </location>
</feature>
<feature type="region of interest" description="Disordered" evidence="2">
    <location>
        <begin position="349"/>
        <end position="377"/>
    </location>
</feature>
<dbReference type="EMBL" id="PVQB02000963">
    <property type="protein sequence ID" value="KAF4332861.1"/>
    <property type="molecule type" value="Genomic_DNA"/>
</dbReference>
<sequence>MDRPPPVPMSSSPYLSSVDLTHDHNHSSYAQIHQNPYHQYTHSSTSPLPVPGTHGSSRYRHEIEGEGHDPANDALPPSNPVHVSTSFPMSEVETVFSNNQAPSTQASFISRREIDMSGPPPPSYPPPPWKLGLDNPPPPPPPSYLRPPTATSPSSPHASSRPPLGIPPPPPPPQPPPQNLRPPLMYNRSSVPPQQQSFQQVLPAPPRTTISPTLTSSSNVHLQAQTPNLRPPRGFVSFGPPHSAHQSGNRSSLAIRLAPKASTQPELRDTTSISQSSNPTIPRLIDDEVSFSDSLSDEDSLALRNSRQFPPLYPTASNLNPQGGNRKTSMTTRITTWISEYERDRAPKDRLDLSTSLDPLLETTRGSRSHRSKESAPPEDTLELLWVKLKEQRVKLNDIKSQMAKKRKRLRELRRQRDDADNTFMGVVRPMLIAQQGQIVTGAATLERHLADLQRLRTEYQAYENDYEDLEITLDEEEETLNRLEIRFFSLLAVGQTVPLEQPPEDDSRPEKDKNMPEYLMGISPDGPPEDLHPLYLDLMAAVGDLENAKEELDELLFLKEQHEGELKMKSAAGMELNEAEVEFLDEFPLEEEQMRNSVTSLQQQVTDLRKQCEEKGVMQKHVSSRVAYLLNPENGYEDIELDDVSVILRCRLDLAHPTFPVLLSQPEHVMADEFPLTPRDALKAAAALPVTDPVKPSRMQLASKEYSINRLMLDHGEGGKGDFINRWLLHQLRLSPVNALLLHTTFTKSRGLKIRDLDRWQSDVLHYWWNDEVTELPEDMMQLVTSEHSNDGSRIGTNQLSRAVTYTPGVSGGRQSLLTASSVAHSAW</sequence>
<reference evidence="3" key="1">
    <citation type="journal article" date="2017" name="Mycologia">
        <title>Fusarium algeriense, sp. nov., a novel toxigenic crown rot pathogen of durum wheat from Algeria is nested in the Fusarium burgessii species complex.</title>
        <authorList>
            <person name="Laraba I."/>
            <person name="Keddad A."/>
            <person name="Boureghda H."/>
            <person name="Abdallah N."/>
            <person name="Vaughan M.M."/>
            <person name="Proctor R.H."/>
            <person name="Busman M."/>
            <person name="O'Donnell K."/>
        </authorList>
    </citation>
    <scope>NUCLEOTIDE SEQUENCE</scope>
    <source>
        <strain evidence="3">NRRL 25174</strain>
    </source>
</reference>
<dbReference type="AlphaFoldDB" id="A0A9P5DNS9"/>
<feature type="compositionally biased region" description="Polar residues" evidence="2">
    <location>
        <begin position="208"/>
        <end position="228"/>
    </location>
</feature>
<keyword evidence="4" id="KW-1185">Reference proteome</keyword>
<feature type="region of interest" description="Disordered" evidence="2">
    <location>
        <begin position="1"/>
        <end position="86"/>
    </location>
</feature>
<feature type="region of interest" description="Disordered" evidence="2">
    <location>
        <begin position="113"/>
        <end position="228"/>
    </location>
</feature>
<evidence type="ECO:0000313" key="3">
    <source>
        <dbReference type="EMBL" id="KAF4332861.1"/>
    </source>
</evidence>
<proteinExistence type="predicted"/>
<organism evidence="3 4">
    <name type="scientific">Fusarium beomiforme</name>
    <dbReference type="NCBI Taxonomy" id="44412"/>
    <lineage>
        <taxon>Eukaryota</taxon>
        <taxon>Fungi</taxon>
        <taxon>Dikarya</taxon>
        <taxon>Ascomycota</taxon>
        <taxon>Pezizomycotina</taxon>
        <taxon>Sordariomycetes</taxon>
        <taxon>Hypocreomycetidae</taxon>
        <taxon>Hypocreales</taxon>
        <taxon>Nectriaceae</taxon>
        <taxon>Fusarium</taxon>
        <taxon>Fusarium burgessii species complex</taxon>
    </lineage>
</organism>
<evidence type="ECO:0000256" key="2">
    <source>
        <dbReference type="SAM" id="MobiDB-lite"/>
    </source>
</evidence>
<feature type="compositionally biased region" description="Pro residues" evidence="2">
    <location>
        <begin position="164"/>
        <end position="180"/>
    </location>
</feature>
<feature type="compositionally biased region" description="Pro residues" evidence="2">
    <location>
        <begin position="118"/>
        <end position="145"/>
    </location>
</feature>
<protein>
    <submittedName>
        <fullName evidence="3">Uncharacterized protein</fullName>
    </submittedName>
</protein>
<keyword evidence="1" id="KW-0175">Coiled coil</keyword>
<feature type="region of interest" description="Disordered" evidence="2">
    <location>
        <begin position="308"/>
        <end position="330"/>
    </location>
</feature>
<accession>A0A9P5DNS9</accession>
<feature type="coiled-coil region" evidence="1">
    <location>
        <begin position="389"/>
        <end position="487"/>
    </location>
</feature>